<dbReference type="Proteomes" id="UP000245252">
    <property type="component" value="Unassembled WGS sequence"/>
</dbReference>
<dbReference type="Pfam" id="PF00027">
    <property type="entry name" value="cNMP_binding"/>
    <property type="match status" value="1"/>
</dbReference>
<dbReference type="InterPro" id="IPR018335">
    <property type="entry name" value="Tscrpt_reg_HTH_Crp-type_CS"/>
</dbReference>
<feature type="domain" description="HTH crp-type" evidence="6">
    <location>
        <begin position="158"/>
        <end position="232"/>
    </location>
</feature>
<dbReference type="Pfam" id="PF13545">
    <property type="entry name" value="HTH_Crp_2"/>
    <property type="match status" value="1"/>
</dbReference>
<dbReference type="GO" id="GO:0005829">
    <property type="term" value="C:cytosol"/>
    <property type="evidence" value="ECO:0007669"/>
    <property type="project" value="TreeGrafter"/>
</dbReference>
<dbReference type="InterPro" id="IPR018490">
    <property type="entry name" value="cNMP-bd_dom_sf"/>
</dbReference>
<dbReference type="SUPFAM" id="SSF46785">
    <property type="entry name" value="Winged helix' DNA-binding domain"/>
    <property type="match status" value="1"/>
</dbReference>
<evidence type="ECO:0000259" key="6">
    <source>
        <dbReference type="PROSITE" id="PS51063"/>
    </source>
</evidence>
<keyword evidence="3" id="KW-0804">Transcription</keyword>
<evidence type="ECO:0000313" key="7">
    <source>
        <dbReference type="EMBL" id="PWE56690.1"/>
    </source>
</evidence>
<protein>
    <submittedName>
        <fullName evidence="7">Transcriptional regulator</fullName>
    </submittedName>
</protein>
<dbReference type="InterPro" id="IPR050397">
    <property type="entry name" value="Env_Response_Regulators"/>
</dbReference>
<dbReference type="RefSeq" id="WP_109458065.1">
    <property type="nucleotide sequence ID" value="NZ_QFBC01000003.1"/>
</dbReference>
<dbReference type="Gene3D" id="2.60.120.10">
    <property type="entry name" value="Jelly Rolls"/>
    <property type="match status" value="1"/>
</dbReference>
<accession>A0A2U2DTQ2</accession>
<keyword evidence="8" id="KW-1185">Reference proteome</keyword>
<evidence type="ECO:0000313" key="8">
    <source>
        <dbReference type="Proteomes" id="UP000245252"/>
    </source>
</evidence>
<dbReference type="PRINTS" id="PR00034">
    <property type="entry name" value="HTHCRP"/>
</dbReference>
<evidence type="ECO:0000259" key="5">
    <source>
        <dbReference type="PROSITE" id="PS50042"/>
    </source>
</evidence>
<name>A0A2U2DTQ2_9HYPH</name>
<dbReference type="InterPro" id="IPR012318">
    <property type="entry name" value="HTH_CRP"/>
</dbReference>
<dbReference type="Gene3D" id="1.10.10.10">
    <property type="entry name" value="Winged helix-like DNA-binding domain superfamily/Winged helix DNA-binding domain"/>
    <property type="match status" value="1"/>
</dbReference>
<dbReference type="CDD" id="cd00038">
    <property type="entry name" value="CAP_ED"/>
    <property type="match status" value="1"/>
</dbReference>
<dbReference type="OrthoDB" id="667966at2"/>
<dbReference type="PROSITE" id="PS50042">
    <property type="entry name" value="CNMP_BINDING_3"/>
    <property type="match status" value="1"/>
</dbReference>
<dbReference type="InterPro" id="IPR000595">
    <property type="entry name" value="cNMP-bd_dom"/>
</dbReference>
<dbReference type="PANTHER" id="PTHR24567">
    <property type="entry name" value="CRP FAMILY TRANSCRIPTIONAL REGULATORY PROTEIN"/>
    <property type="match status" value="1"/>
</dbReference>
<evidence type="ECO:0000256" key="2">
    <source>
        <dbReference type="ARBA" id="ARBA00023125"/>
    </source>
</evidence>
<gene>
    <name evidence="7" type="ORF">DEM27_09995</name>
</gene>
<keyword evidence="4" id="KW-0535">Nitrogen fixation</keyword>
<feature type="domain" description="Cyclic nucleotide-binding" evidence="5">
    <location>
        <begin position="27"/>
        <end position="144"/>
    </location>
</feature>
<dbReference type="CDD" id="cd00092">
    <property type="entry name" value="HTH_CRP"/>
    <property type="match status" value="1"/>
</dbReference>
<keyword evidence="2" id="KW-0238">DNA-binding</keyword>
<evidence type="ECO:0000256" key="1">
    <source>
        <dbReference type="ARBA" id="ARBA00023015"/>
    </source>
</evidence>
<dbReference type="SUPFAM" id="SSF51206">
    <property type="entry name" value="cAMP-binding domain-like"/>
    <property type="match status" value="1"/>
</dbReference>
<dbReference type="FunFam" id="1.10.10.10:FF:000028">
    <property type="entry name" value="Fumarate/nitrate reduction transcriptional regulator Fnr"/>
    <property type="match status" value="1"/>
</dbReference>
<dbReference type="AlphaFoldDB" id="A0A2U2DTQ2"/>
<dbReference type="GO" id="GO:0003700">
    <property type="term" value="F:DNA-binding transcription factor activity"/>
    <property type="evidence" value="ECO:0007669"/>
    <property type="project" value="InterPro"/>
</dbReference>
<proteinExistence type="predicted"/>
<organism evidence="7 8">
    <name type="scientific">Metarhizobium album</name>
    <dbReference type="NCBI Taxonomy" id="2182425"/>
    <lineage>
        <taxon>Bacteria</taxon>
        <taxon>Pseudomonadati</taxon>
        <taxon>Pseudomonadota</taxon>
        <taxon>Alphaproteobacteria</taxon>
        <taxon>Hyphomicrobiales</taxon>
        <taxon>Rhizobiaceae</taxon>
        <taxon>Metarhizobium</taxon>
    </lineage>
</organism>
<keyword evidence="1" id="KW-0805">Transcription regulation</keyword>
<comment type="caution">
    <text evidence="7">The sequence shown here is derived from an EMBL/GenBank/DDBJ whole genome shotgun (WGS) entry which is preliminary data.</text>
</comment>
<dbReference type="PROSITE" id="PS51063">
    <property type="entry name" value="HTH_CRP_2"/>
    <property type="match status" value="1"/>
</dbReference>
<dbReference type="EMBL" id="QFBC01000003">
    <property type="protein sequence ID" value="PWE56690.1"/>
    <property type="molecule type" value="Genomic_DNA"/>
</dbReference>
<sequence>MDVARKDIHNSQIPVVCRSCEARHGGVCGALSSGQLIELNRHSVRREVSAGCEIVGQGEAVCRYSSVLRGVVKLSKMMSDGRQQIVGLQFSPDFLGRLFLHESTLTAEAATDTEICSFPRPILDRMIAETPELGHRLHSQALQELDDARDWMLTLGRKTAQEKVASFLYMIATHIDPDSADCATFDLPLSRADIGDFLGLTIETVSRQITKLRKLGIITVENNRHVTVPDLDRLNTAAGND</sequence>
<reference evidence="7 8" key="1">
    <citation type="submission" date="2018-05" db="EMBL/GenBank/DDBJ databases">
        <title>The draft genome of strain NS-104.</title>
        <authorList>
            <person name="Hang P."/>
            <person name="Jiang J."/>
        </authorList>
    </citation>
    <scope>NUCLEOTIDE SEQUENCE [LARGE SCALE GENOMIC DNA]</scope>
    <source>
        <strain evidence="7 8">NS-104</strain>
    </source>
</reference>
<dbReference type="SMART" id="SM00419">
    <property type="entry name" value="HTH_CRP"/>
    <property type="match status" value="1"/>
</dbReference>
<evidence type="ECO:0000256" key="3">
    <source>
        <dbReference type="ARBA" id="ARBA00023163"/>
    </source>
</evidence>
<dbReference type="InterPro" id="IPR014710">
    <property type="entry name" value="RmlC-like_jellyroll"/>
</dbReference>
<dbReference type="PROSITE" id="PS00042">
    <property type="entry name" value="HTH_CRP_1"/>
    <property type="match status" value="1"/>
</dbReference>
<dbReference type="PANTHER" id="PTHR24567:SF75">
    <property type="entry name" value="FUMARATE AND NITRATE REDUCTION REGULATORY PROTEIN"/>
    <property type="match status" value="1"/>
</dbReference>
<dbReference type="InterPro" id="IPR036390">
    <property type="entry name" value="WH_DNA-bd_sf"/>
</dbReference>
<dbReference type="SMART" id="SM00100">
    <property type="entry name" value="cNMP"/>
    <property type="match status" value="1"/>
</dbReference>
<dbReference type="GO" id="GO:0003677">
    <property type="term" value="F:DNA binding"/>
    <property type="evidence" value="ECO:0007669"/>
    <property type="project" value="UniProtKB-KW"/>
</dbReference>
<evidence type="ECO:0000256" key="4">
    <source>
        <dbReference type="ARBA" id="ARBA00023231"/>
    </source>
</evidence>
<dbReference type="InterPro" id="IPR036388">
    <property type="entry name" value="WH-like_DNA-bd_sf"/>
</dbReference>